<dbReference type="Gene3D" id="1.20.58.760">
    <property type="entry name" value="Peptidase M41"/>
    <property type="match status" value="1"/>
</dbReference>
<dbReference type="SUPFAM" id="SSF140990">
    <property type="entry name" value="FtsH protease domain-like"/>
    <property type="match status" value="1"/>
</dbReference>
<protein>
    <recommendedName>
        <fullName evidence="3">Peptidase M41 domain-containing protein</fullName>
    </recommendedName>
</protein>
<reference evidence="2" key="1">
    <citation type="submission" date="2016-07" db="EMBL/GenBank/DDBJ databases">
        <authorList>
            <person name="Florea S."/>
            <person name="Webb J.S."/>
            <person name="Jaromczyk J."/>
            <person name="Schardl C.L."/>
        </authorList>
    </citation>
    <scope>NUCLEOTIDE SEQUENCE [LARGE SCALE GENOMIC DNA]</scope>
    <source>
        <strain evidence="2">MV-1</strain>
    </source>
</reference>
<dbReference type="GO" id="GO:0004222">
    <property type="term" value="F:metalloendopeptidase activity"/>
    <property type="evidence" value="ECO:0007669"/>
    <property type="project" value="InterPro"/>
</dbReference>
<dbReference type="Proteomes" id="UP000095347">
    <property type="component" value="Unassembled WGS sequence"/>
</dbReference>
<dbReference type="EMBL" id="MCGG01000018">
    <property type="protein sequence ID" value="OEJ67916.1"/>
    <property type="molecule type" value="Genomic_DNA"/>
</dbReference>
<dbReference type="GO" id="GO:0005524">
    <property type="term" value="F:ATP binding"/>
    <property type="evidence" value="ECO:0007669"/>
    <property type="project" value="InterPro"/>
</dbReference>
<gene>
    <name evidence="1" type="ORF">BEN30_07920</name>
</gene>
<dbReference type="InterPro" id="IPR037219">
    <property type="entry name" value="Peptidase_M41-like"/>
</dbReference>
<sequence length="186" mass="20841">MTSTKPHKQCSDATFRLSVYEAGHTITAYLLNQKIVAVRMLPRPPMTIAEKKFISNSWESFMDILENRALELFGGQIAEEMLCGNTTCCSGDISRIDEISRILAGLSVNEDYDNEDILFSLEDRAIAMFAPEHVRNAILPVAKYLYDQDEAGEIEVSGKEVTKIIEQYIPRPPKEKGGLLSLLRLG</sequence>
<comment type="caution">
    <text evidence="1">The sequence shown here is derived from an EMBL/GenBank/DDBJ whole genome shotgun (WGS) entry which is preliminary data.</text>
</comment>
<evidence type="ECO:0000313" key="2">
    <source>
        <dbReference type="Proteomes" id="UP000095347"/>
    </source>
</evidence>
<dbReference type="GO" id="GO:0004176">
    <property type="term" value="F:ATP-dependent peptidase activity"/>
    <property type="evidence" value="ECO:0007669"/>
    <property type="project" value="InterPro"/>
</dbReference>
<proteinExistence type="predicted"/>
<name>A0A1E5Q8X3_9PROT</name>
<dbReference type="OrthoDB" id="8479748at2"/>
<accession>A0A1E5Q8X3</accession>
<evidence type="ECO:0008006" key="3">
    <source>
        <dbReference type="Google" id="ProtNLM"/>
    </source>
</evidence>
<organism evidence="1 2">
    <name type="scientific">Magnetovibrio blakemorei</name>
    <dbReference type="NCBI Taxonomy" id="28181"/>
    <lineage>
        <taxon>Bacteria</taxon>
        <taxon>Pseudomonadati</taxon>
        <taxon>Pseudomonadota</taxon>
        <taxon>Alphaproteobacteria</taxon>
        <taxon>Rhodospirillales</taxon>
        <taxon>Magnetovibrionaceae</taxon>
        <taxon>Magnetovibrio</taxon>
    </lineage>
</organism>
<dbReference type="RefSeq" id="WP_069957505.1">
    <property type="nucleotide sequence ID" value="NZ_MCGG01000018.1"/>
</dbReference>
<keyword evidence="2" id="KW-1185">Reference proteome</keyword>
<dbReference type="AlphaFoldDB" id="A0A1E5Q8X3"/>
<dbReference type="GO" id="GO:0006508">
    <property type="term" value="P:proteolysis"/>
    <property type="evidence" value="ECO:0007669"/>
    <property type="project" value="InterPro"/>
</dbReference>
<evidence type="ECO:0000313" key="1">
    <source>
        <dbReference type="EMBL" id="OEJ67916.1"/>
    </source>
</evidence>